<dbReference type="EMBL" id="JAXBLV010000111">
    <property type="protein sequence ID" value="MDY3559570.1"/>
    <property type="molecule type" value="Genomic_DNA"/>
</dbReference>
<keyword evidence="3" id="KW-0732">Signal</keyword>
<feature type="transmembrane region" description="Helical" evidence="2">
    <location>
        <begin position="902"/>
        <end position="923"/>
    </location>
</feature>
<sequence>MKLRATSVLCAAILAAWVTPDLVAGSADLPVAPTPRAKGTAPGAAGDAHTKQLATARELLARNAKDGQAAHLEAAWKPVAAVLSAPDAGSTHDALTLATELIPRLRIDIVKPWLVSLMAANPGRGWAVVEALGEHLTRAEAALASNPDRRGKLLKLQSAGINAYLATKAANPPQKLLVRFATRWMDEAEAARRAVPPPPPPFQPGRPVQPTRLPSRAEHSISIYDLIDAAPGSRFVESLADREFRARTLDSLVRTYLVEGEETAAFANIELLAATKHASASELLAEFLRTWAKNHNPNPNSPFAQQPIVYGPNGQVISRGQPLVPVTRSLQERNLDELTQLVARIKKLPCAQPDEALLIQAFMSCYTANAIYSRHALQGVFGPPQNLKPDSLARLTEQMRMSVSTLRTQLTQQGQPGQPKSNRKPEDLQSDVLAGYAMTRSLLDDALARQSTNWRLALTRAVVMFDELDFQHDTQPKPDFTTRRTEIMAEFARVAGLYAAQVDERDGSPNLTVYEQWFSAALGASDLQGLTEAKLPDPRQPAKIRAAMQSLPGEAGERHVAEFAAALYPKLATVRPAMKPRFLKMGAEVVDNHPRLGPAKKLLNYYKDLSKEVKLEVVLDGAPAVGSMEPFGAFVLLRHTREVEQGSGGFGRFLQNQVGNPMAYNYGRPATNYRDRFENTMSATLGEHFEVVSCTFESDKVVSRPASEEGWRITPYAYVLLKARGSQVDRLPPLQLDLDFMDGAGFVVLGIESAAVSLDASRRDRRPATGVEVNQTVDERHASEGTLKLEIKAAARGLVPELGQLLAAIPDGFETVKTDAHALSVVKFDPESPQPAVRSERTWLLTLKAKPDRTDPNFRFPTAVGSDTLVKFQRYRDADIVPASEEIVIGNFGSAPATYRRYAALAGLIGAVCVGTVVAWRLFRRQRPAQRWHGPQVPNRLTPVTVLGYLRSVATQGGLTTSQNAELQKTIQRIEQHYFSELPDEATPPELTAVVNRWNGTTN</sequence>
<keyword evidence="2" id="KW-0472">Membrane</keyword>
<feature type="region of interest" description="Disordered" evidence="1">
    <location>
        <begin position="406"/>
        <end position="427"/>
    </location>
</feature>
<feature type="signal peptide" evidence="3">
    <location>
        <begin position="1"/>
        <end position="24"/>
    </location>
</feature>
<feature type="compositionally biased region" description="Low complexity" evidence="1">
    <location>
        <begin position="406"/>
        <end position="419"/>
    </location>
</feature>
<evidence type="ECO:0000256" key="1">
    <source>
        <dbReference type="SAM" id="MobiDB-lite"/>
    </source>
</evidence>
<reference evidence="5" key="1">
    <citation type="journal article" date="2023" name="Mar. Drugs">
        <title>Gemmata algarum, a Novel Planctomycete Isolated from an Algal Mat, Displays Antimicrobial Activity.</title>
        <authorList>
            <person name="Kumar G."/>
            <person name="Kallscheuer N."/>
            <person name="Kashif M."/>
            <person name="Ahamad S."/>
            <person name="Jagadeeshwari U."/>
            <person name="Pannikurungottu S."/>
            <person name="Haufschild T."/>
            <person name="Kabuu M."/>
            <person name="Sasikala C."/>
            <person name="Jogler C."/>
            <person name="Ramana C."/>
        </authorList>
    </citation>
    <scope>NUCLEOTIDE SEQUENCE [LARGE SCALE GENOMIC DNA]</scope>
    <source>
        <strain evidence="5">JC673</strain>
    </source>
</reference>
<evidence type="ECO:0000313" key="4">
    <source>
        <dbReference type="EMBL" id="MDY3559570.1"/>
    </source>
</evidence>
<dbReference type="RefSeq" id="WP_320686310.1">
    <property type="nucleotide sequence ID" value="NZ_JAXBLV010000111.1"/>
</dbReference>
<evidence type="ECO:0000313" key="5">
    <source>
        <dbReference type="Proteomes" id="UP001272242"/>
    </source>
</evidence>
<evidence type="ECO:0008006" key="6">
    <source>
        <dbReference type="Google" id="ProtNLM"/>
    </source>
</evidence>
<keyword evidence="2" id="KW-1133">Transmembrane helix</keyword>
<name>A0ABU5EWG7_9BACT</name>
<gene>
    <name evidence="4" type="ORF">R5W23_000564</name>
</gene>
<proteinExistence type="predicted"/>
<dbReference type="Proteomes" id="UP001272242">
    <property type="component" value="Unassembled WGS sequence"/>
</dbReference>
<keyword evidence="5" id="KW-1185">Reference proteome</keyword>
<comment type="caution">
    <text evidence="4">The sequence shown here is derived from an EMBL/GenBank/DDBJ whole genome shotgun (WGS) entry which is preliminary data.</text>
</comment>
<evidence type="ECO:0000256" key="3">
    <source>
        <dbReference type="SAM" id="SignalP"/>
    </source>
</evidence>
<feature type="chain" id="PRO_5045647468" description="DUF3160 domain-containing protein" evidence="3">
    <location>
        <begin position="25"/>
        <end position="1003"/>
    </location>
</feature>
<feature type="compositionally biased region" description="Pro residues" evidence="1">
    <location>
        <begin position="195"/>
        <end position="204"/>
    </location>
</feature>
<keyword evidence="2" id="KW-0812">Transmembrane</keyword>
<evidence type="ECO:0000256" key="2">
    <source>
        <dbReference type="SAM" id="Phobius"/>
    </source>
</evidence>
<organism evidence="4 5">
    <name type="scientific">Gemmata algarum</name>
    <dbReference type="NCBI Taxonomy" id="2975278"/>
    <lineage>
        <taxon>Bacteria</taxon>
        <taxon>Pseudomonadati</taxon>
        <taxon>Planctomycetota</taxon>
        <taxon>Planctomycetia</taxon>
        <taxon>Gemmatales</taxon>
        <taxon>Gemmataceae</taxon>
        <taxon>Gemmata</taxon>
    </lineage>
</organism>
<accession>A0ABU5EWG7</accession>
<feature type="region of interest" description="Disordered" evidence="1">
    <location>
        <begin position="192"/>
        <end position="213"/>
    </location>
</feature>
<protein>
    <recommendedName>
        <fullName evidence="6">DUF3160 domain-containing protein</fullName>
    </recommendedName>
</protein>